<dbReference type="Proteomes" id="UP000789707">
    <property type="component" value="Unassembled WGS sequence"/>
</dbReference>
<evidence type="ECO:0000256" key="1">
    <source>
        <dbReference type="ARBA" id="ARBA00004976"/>
    </source>
</evidence>
<evidence type="ECO:0000256" key="6">
    <source>
        <dbReference type="SAM" id="Coils"/>
    </source>
</evidence>
<dbReference type="CDD" id="cd01668">
    <property type="entry name" value="TGS_RSH"/>
    <property type="match status" value="1"/>
</dbReference>
<evidence type="ECO:0000256" key="2">
    <source>
        <dbReference type="ARBA" id="ARBA00013251"/>
    </source>
</evidence>
<dbReference type="PROSITE" id="PS51880">
    <property type="entry name" value="TGS"/>
    <property type="match status" value="1"/>
</dbReference>
<dbReference type="InterPro" id="IPR004811">
    <property type="entry name" value="RelA/Spo_fam"/>
</dbReference>
<dbReference type="SMART" id="SM00954">
    <property type="entry name" value="RelA_SpoT"/>
    <property type="match status" value="1"/>
</dbReference>
<dbReference type="EC" id="2.7.6.5" evidence="2"/>
<keyword evidence="3" id="KW-0547">Nucleotide-binding</keyword>
<keyword evidence="6" id="KW-0175">Coiled coil</keyword>
<evidence type="ECO:0000313" key="9">
    <source>
        <dbReference type="EMBL" id="CAH0416321.1"/>
    </source>
</evidence>
<dbReference type="Gene3D" id="1.10.3210.10">
    <property type="entry name" value="Hypothetical protein af1432"/>
    <property type="match status" value="1"/>
</dbReference>
<comment type="catalytic activity">
    <reaction evidence="4">
        <text>GTP + ATP = guanosine 3'-diphosphate 5'-triphosphate + AMP</text>
        <dbReference type="Rhea" id="RHEA:22088"/>
        <dbReference type="ChEBI" id="CHEBI:30616"/>
        <dbReference type="ChEBI" id="CHEBI:37565"/>
        <dbReference type="ChEBI" id="CHEBI:142410"/>
        <dbReference type="ChEBI" id="CHEBI:456215"/>
        <dbReference type="EC" id="2.7.6.5"/>
    </reaction>
</comment>
<evidence type="ECO:0000256" key="5">
    <source>
        <dbReference type="RuleBase" id="RU003847"/>
    </source>
</evidence>
<dbReference type="RefSeq" id="WP_230096390.1">
    <property type="nucleotide sequence ID" value="NZ_CAKKNS010000002.1"/>
</dbReference>
<dbReference type="SUPFAM" id="SSF109604">
    <property type="entry name" value="HD-domain/PDEase-like"/>
    <property type="match status" value="1"/>
</dbReference>
<dbReference type="Gene3D" id="3.30.70.260">
    <property type="match status" value="1"/>
</dbReference>
<organism evidence="9 10">
    <name type="scientific">Periweissella fabaria</name>
    <dbReference type="NCBI Taxonomy" id="546157"/>
    <lineage>
        <taxon>Bacteria</taxon>
        <taxon>Bacillati</taxon>
        <taxon>Bacillota</taxon>
        <taxon>Bacilli</taxon>
        <taxon>Lactobacillales</taxon>
        <taxon>Lactobacillaceae</taxon>
        <taxon>Periweissella</taxon>
    </lineage>
</organism>
<dbReference type="SUPFAM" id="SSF81301">
    <property type="entry name" value="Nucleotidyltransferase"/>
    <property type="match status" value="1"/>
</dbReference>
<protein>
    <recommendedName>
        <fullName evidence="2">GTP diphosphokinase</fullName>
        <ecNumber evidence="2">2.7.6.5</ecNumber>
    </recommendedName>
</protein>
<evidence type="ECO:0000259" key="8">
    <source>
        <dbReference type="PROSITE" id="PS51880"/>
    </source>
</evidence>
<dbReference type="InterPro" id="IPR007685">
    <property type="entry name" value="RelA_SpoT"/>
</dbReference>
<dbReference type="InterPro" id="IPR012675">
    <property type="entry name" value="Beta-grasp_dom_sf"/>
</dbReference>
<dbReference type="PROSITE" id="PS51831">
    <property type="entry name" value="HD"/>
    <property type="match status" value="1"/>
</dbReference>
<dbReference type="SUPFAM" id="SSF81271">
    <property type="entry name" value="TGS-like"/>
    <property type="match status" value="1"/>
</dbReference>
<feature type="domain" description="TGS" evidence="8">
    <location>
        <begin position="395"/>
        <end position="456"/>
    </location>
</feature>
<dbReference type="Pfam" id="PF04607">
    <property type="entry name" value="RelA_SpoT"/>
    <property type="match status" value="1"/>
</dbReference>
<dbReference type="PANTHER" id="PTHR21262:SF31">
    <property type="entry name" value="GTP PYROPHOSPHOKINASE"/>
    <property type="match status" value="1"/>
</dbReference>
<dbReference type="InterPro" id="IPR045600">
    <property type="entry name" value="RelA/SpoT_AH_RIS"/>
</dbReference>
<comment type="function">
    <text evidence="5">In eubacteria ppGpp (guanosine 3'-diphosphate 5'-diphosphate) is a mediator of the stringent response that coordinates a variety of cellular activities in response to changes in nutritional abundance.</text>
</comment>
<comment type="caution">
    <text evidence="9">The sequence shown here is derived from an EMBL/GenBank/DDBJ whole genome shotgun (WGS) entry which is preliminary data.</text>
</comment>
<dbReference type="InterPro" id="IPR012676">
    <property type="entry name" value="TGS-like"/>
</dbReference>
<dbReference type="Pfam" id="PF02824">
    <property type="entry name" value="TGS"/>
    <property type="match status" value="1"/>
</dbReference>
<evidence type="ECO:0000313" key="10">
    <source>
        <dbReference type="Proteomes" id="UP000789707"/>
    </source>
</evidence>
<dbReference type="CDD" id="cd05399">
    <property type="entry name" value="NT_Rel-Spo_like"/>
    <property type="match status" value="1"/>
</dbReference>
<dbReference type="SUPFAM" id="SSF55021">
    <property type="entry name" value="ACT-like"/>
    <property type="match status" value="1"/>
</dbReference>
<dbReference type="PANTHER" id="PTHR21262">
    <property type="entry name" value="GUANOSINE-3',5'-BIS DIPHOSPHATE 3'-PYROPHOSPHOHYDROLASE"/>
    <property type="match status" value="1"/>
</dbReference>
<dbReference type="InterPro" id="IPR004095">
    <property type="entry name" value="TGS"/>
</dbReference>
<evidence type="ECO:0000259" key="7">
    <source>
        <dbReference type="PROSITE" id="PS51831"/>
    </source>
</evidence>
<dbReference type="InterPro" id="IPR043519">
    <property type="entry name" value="NT_sf"/>
</dbReference>
<dbReference type="SMART" id="SM00471">
    <property type="entry name" value="HDc"/>
    <property type="match status" value="1"/>
</dbReference>
<dbReference type="InterPro" id="IPR045865">
    <property type="entry name" value="ACT-like_dom_sf"/>
</dbReference>
<dbReference type="EMBL" id="CAKKNS010000002">
    <property type="protein sequence ID" value="CAH0416321.1"/>
    <property type="molecule type" value="Genomic_DNA"/>
</dbReference>
<proteinExistence type="inferred from homology"/>
<dbReference type="GO" id="GO:0008728">
    <property type="term" value="F:GTP diphosphokinase activity"/>
    <property type="evidence" value="ECO:0007669"/>
    <property type="project" value="UniProtKB-EC"/>
</dbReference>
<dbReference type="Pfam" id="PF13291">
    <property type="entry name" value="ACT_4"/>
    <property type="match status" value="1"/>
</dbReference>
<feature type="coiled-coil region" evidence="6">
    <location>
        <begin position="548"/>
        <end position="575"/>
    </location>
</feature>
<keyword evidence="10" id="KW-1185">Reference proteome</keyword>
<dbReference type="CDD" id="cd00077">
    <property type="entry name" value="HDc"/>
    <property type="match status" value="1"/>
</dbReference>
<dbReference type="InterPro" id="IPR006674">
    <property type="entry name" value="HD_domain"/>
</dbReference>
<dbReference type="InterPro" id="IPR002912">
    <property type="entry name" value="ACT_dom"/>
</dbReference>
<gene>
    <name evidence="9" type="primary">relA</name>
    <name evidence="9" type="ORF">WFA24289_00623</name>
</gene>
<keyword evidence="3" id="KW-0342">GTP-binding</keyword>
<comment type="pathway">
    <text evidence="1">Purine metabolism; ppGpp biosynthesis; ppGpp from GTP: step 1/2.</text>
</comment>
<reference evidence="9 10" key="1">
    <citation type="submission" date="2021-11" db="EMBL/GenBank/DDBJ databases">
        <authorList>
            <person name="Depoorter E."/>
        </authorList>
    </citation>
    <scope>NUCLEOTIDE SEQUENCE [LARGE SCALE GENOMIC DNA]</scope>
    <source>
        <strain evidence="9 10">LMG 24289</strain>
    </source>
</reference>
<name>A0ABM8Z4N9_9LACO</name>
<dbReference type="InterPro" id="IPR033655">
    <property type="entry name" value="TGS_RelA/SpoT"/>
</dbReference>
<dbReference type="NCBIfam" id="TIGR00691">
    <property type="entry name" value="spoT_relA"/>
    <property type="match status" value="1"/>
</dbReference>
<dbReference type="Gene3D" id="3.30.460.10">
    <property type="entry name" value="Beta Polymerase, domain 2"/>
    <property type="match status" value="1"/>
</dbReference>
<comment type="similarity">
    <text evidence="5">Belongs to the relA/spoT family.</text>
</comment>
<dbReference type="Pfam" id="PF13328">
    <property type="entry name" value="HD_4"/>
    <property type="match status" value="1"/>
</dbReference>
<dbReference type="Gene3D" id="3.10.20.30">
    <property type="match status" value="1"/>
</dbReference>
<evidence type="ECO:0000256" key="4">
    <source>
        <dbReference type="ARBA" id="ARBA00048244"/>
    </source>
</evidence>
<dbReference type="InterPro" id="IPR003607">
    <property type="entry name" value="HD/PDEase_dom"/>
</dbReference>
<dbReference type="CDD" id="cd04876">
    <property type="entry name" value="ACT_RelA-SpoT"/>
    <property type="match status" value="1"/>
</dbReference>
<evidence type="ECO:0000256" key="3">
    <source>
        <dbReference type="ARBA" id="ARBA00023134"/>
    </source>
</evidence>
<keyword evidence="9" id="KW-0808">Transferase</keyword>
<feature type="domain" description="HD" evidence="7">
    <location>
        <begin position="50"/>
        <end position="149"/>
    </location>
</feature>
<sequence length="743" mass="84577">MPKQKNWTADEVHQAVTTYMNPEHVAFVDKAYEYAASLHKDQVRKSGEPYIIHPIQVAGILAQLHMDPETIVAGYLHDVVEDTDATITDLQQKFGDNVALIVNGVTKLGKIEYKSSQEQLAENHRKLLLAMSKDIRVIIVKLADRLHNMRTIQHLRPEKQRRISAETLEIYAPLADRLGISTIKWELEDTSLRYLNPEQYHRIAHLMDSRRDERLEYIRDAIDYITNATDELGYHNVKIYGRPKHIYSVYRKMVDKKKQFDEIYDLLAIRIEVNTIPETYAVLGIIHSKWTPIPGRFKDYIALPKANGYQSLHTTVIGPEGKRLEIQIRTHEMHRIAEYGVAAHWAYKEGNFEGANVQSNDQQKLNMIQGILELQKESKDADDFMDSVKGDLFTDRVFAFTPKGDVYELPKGAGPLDMAYTIHTEIGHKTTGARVNGKMVPLNYELKTGDIVEIITSNTGRPSRDWFNIVSTRRARNKIRQYFRKQNREENIEAGKTLIIDFLQSEGFDPEEILTEENEERTISKLHVMSIPDMFASLGFGDLSPQGVANKLTETKRAELEADRIKQQQRELLEEHKQMDVASKFAQKRSNSSSEGVMIQGVDGLLVRLSHCCTPIPGDEIVGYITKGRGVSVHRADCPNVRDAENNGQRLIEVSWENPEGERPNYDADLTISGNNRNGLLNDVIKISNNNTKYLTSVNGRVDHNGLALISLSVGVRNKNHLDQLMNGLNNIPDVYDVKRALH</sequence>
<dbReference type="Pfam" id="PF19296">
    <property type="entry name" value="RelA_AH_RIS"/>
    <property type="match status" value="1"/>
</dbReference>
<accession>A0ABM8Z4N9</accession>